<gene>
    <name evidence="2" type="ORF">C5167_034723</name>
</gene>
<feature type="transmembrane region" description="Helical" evidence="1">
    <location>
        <begin position="25"/>
        <end position="47"/>
    </location>
</feature>
<dbReference type="AlphaFoldDB" id="A0A4Y7KHD0"/>
<evidence type="ECO:0000256" key="1">
    <source>
        <dbReference type="SAM" id="Phobius"/>
    </source>
</evidence>
<protein>
    <submittedName>
        <fullName evidence="2">Uncharacterized protein</fullName>
    </submittedName>
</protein>
<evidence type="ECO:0000313" key="3">
    <source>
        <dbReference type="Proteomes" id="UP000316621"/>
    </source>
</evidence>
<keyword evidence="1" id="KW-1133">Transmembrane helix</keyword>
<dbReference type="Proteomes" id="UP000316621">
    <property type="component" value="Chromosome 7"/>
</dbReference>
<dbReference type="EMBL" id="CM010721">
    <property type="protein sequence ID" value="RZC71478.1"/>
    <property type="molecule type" value="Genomic_DNA"/>
</dbReference>
<reference evidence="2 3" key="1">
    <citation type="journal article" date="2018" name="Science">
        <title>The opium poppy genome and morphinan production.</title>
        <authorList>
            <person name="Guo L."/>
            <person name="Winzer T."/>
            <person name="Yang X."/>
            <person name="Li Y."/>
            <person name="Ning Z."/>
            <person name="He Z."/>
            <person name="Teodor R."/>
            <person name="Lu Y."/>
            <person name="Bowser T.A."/>
            <person name="Graham I.A."/>
            <person name="Ye K."/>
        </authorList>
    </citation>
    <scope>NUCLEOTIDE SEQUENCE [LARGE SCALE GENOMIC DNA]</scope>
    <source>
        <strain evidence="3">cv. HN1</strain>
        <tissue evidence="2">Leaves</tissue>
    </source>
</reference>
<keyword evidence="1" id="KW-0472">Membrane</keyword>
<organism evidence="2 3">
    <name type="scientific">Papaver somniferum</name>
    <name type="common">Opium poppy</name>
    <dbReference type="NCBI Taxonomy" id="3469"/>
    <lineage>
        <taxon>Eukaryota</taxon>
        <taxon>Viridiplantae</taxon>
        <taxon>Streptophyta</taxon>
        <taxon>Embryophyta</taxon>
        <taxon>Tracheophyta</taxon>
        <taxon>Spermatophyta</taxon>
        <taxon>Magnoliopsida</taxon>
        <taxon>Ranunculales</taxon>
        <taxon>Papaveraceae</taxon>
        <taxon>Papaveroideae</taxon>
        <taxon>Papaver</taxon>
    </lineage>
</organism>
<accession>A0A4Y7KHD0</accession>
<dbReference type="Gramene" id="RZC71478">
    <property type="protein sequence ID" value="RZC71478"/>
    <property type="gene ID" value="C5167_034723"/>
</dbReference>
<keyword evidence="3" id="KW-1185">Reference proteome</keyword>
<sequence>MEESKMSSESGVDLRKMEMVSWSRIGIFQVVCGRSSVTALLVLVVAIEELEMGFMNCRRLILRWYCCPELRWDVCFAVRIELGAVCAQLQARLIMAAATKLRVQVLLKLMVMFEAAS</sequence>
<evidence type="ECO:0000313" key="2">
    <source>
        <dbReference type="EMBL" id="RZC71478.1"/>
    </source>
</evidence>
<name>A0A4Y7KHD0_PAPSO</name>
<keyword evidence="1" id="KW-0812">Transmembrane</keyword>
<proteinExistence type="predicted"/>